<dbReference type="InterPro" id="IPR036188">
    <property type="entry name" value="FAD/NAD-bd_sf"/>
</dbReference>
<name>A0A4P7IHE0_9ACTN</name>
<dbReference type="OrthoDB" id="9801699at2"/>
<keyword evidence="4 7" id="KW-0560">Oxidoreductase</keyword>
<protein>
    <submittedName>
        <fullName evidence="7">L-2-hydroxyglutarate oxidase</fullName>
        <ecNumber evidence="7">1.1.3.-</ecNumber>
    </submittedName>
</protein>
<evidence type="ECO:0000256" key="2">
    <source>
        <dbReference type="ARBA" id="ARBA00022630"/>
    </source>
</evidence>
<accession>A0A4P7IHE0</accession>
<dbReference type="Gene3D" id="3.30.9.10">
    <property type="entry name" value="D-Amino Acid Oxidase, subunit A, domain 2"/>
    <property type="match status" value="1"/>
</dbReference>
<keyword evidence="8" id="KW-1185">Reference proteome</keyword>
<dbReference type="PANTHER" id="PTHR43104">
    <property type="entry name" value="L-2-HYDROXYGLUTARATE DEHYDROGENASE, MITOCHONDRIAL"/>
    <property type="match status" value="1"/>
</dbReference>
<proteinExistence type="inferred from homology"/>
<dbReference type="AlphaFoldDB" id="A0A4P7IHE0"/>
<dbReference type="GO" id="GO:0005737">
    <property type="term" value="C:cytoplasm"/>
    <property type="evidence" value="ECO:0007669"/>
    <property type="project" value="TreeGrafter"/>
</dbReference>
<dbReference type="Gene3D" id="3.50.50.60">
    <property type="entry name" value="FAD/NAD(P)-binding domain"/>
    <property type="match status" value="1"/>
</dbReference>
<feature type="domain" description="FAD dependent oxidoreductase" evidence="6">
    <location>
        <begin position="6"/>
        <end position="393"/>
    </location>
</feature>
<reference evidence="7 8" key="1">
    <citation type="submission" date="2019-03" db="EMBL/GenBank/DDBJ databases">
        <title>Three New Species of Nocardioides, Nocardioides euryhalodurans sp. nov., Nocardioides seonyuensis sp. nov. and Nocardioides eburneoflavus sp. nov. Iolated from Soil.</title>
        <authorList>
            <person name="Roh S.G."/>
            <person name="Lee C."/>
            <person name="Kim M.-K."/>
            <person name="Kim S.B."/>
        </authorList>
    </citation>
    <scope>NUCLEOTIDE SEQUENCE [LARGE SCALE GENOMIC DNA]</scope>
    <source>
        <strain evidence="7 8">MMS17-SY207-3</strain>
    </source>
</reference>
<dbReference type="EMBL" id="CP038436">
    <property type="protein sequence ID" value="QBX56705.1"/>
    <property type="molecule type" value="Genomic_DNA"/>
</dbReference>
<gene>
    <name evidence="7" type="primary">lhgO</name>
    <name evidence="7" type="ORF">EXE58_15390</name>
</gene>
<dbReference type="GO" id="GO:0047545">
    <property type="term" value="F:(S)-2-hydroxyglutarate dehydrogenase activity"/>
    <property type="evidence" value="ECO:0007669"/>
    <property type="project" value="TreeGrafter"/>
</dbReference>
<dbReference type="Pfam" id="PF01266">
    <property type="entry name" value="DAO"/>
    <property type="match status" value="1"/>
</dbReference>
<evidence type="ECO:0000256" key="3">
    <source>
        <dbReference type="ARBA" id="ARBA00022827"/>
    </source>
</evidence>
<dbReference type="EC" id="1.1.3.-" evidence="7"/>
<organism evidence="7 8">
    <name type="scientific">Nocardioides seonyuensis</name>
    <dbReference type="NCBI Taxonomy" id="2518371"/>
    <lineage>
        <taxon>Bacteria</taxon>
        <taxon>Bacillati</taxon>
        <taxon>Actinomycetota</taxon>
        <taxon>Actinomycetes</taxon>
        <taxon>Propionibacteriales</taxon>
        <taxon>Nocardioidaceae</taxon>
        <taxon>Nocardioides</taxon>
    </lineage>
</organism>
<evidence type="ECO:0000256" key="5">
    <source>
        <dbReference type="ARBA" id="ARBA00037941"/>
    </source>
</evidence>
<evidence type="ECO:0000313" key="8">
    <source>
        <dbReference type="Proteomes" id="UP000294853"/>
    </source>
</evidence>
<keyword evidence="2" id="KW-0285">Flavoprotein</keyword>
<dbReference type="KEGG" id="nsn:EXE58_15390"/>
<dbReference type="NCBIfam" id="NF008726">
    <property type="entry name" value="PRK11728.1"/>
    <property type="match status" value="1"/>
</dbReference>
<sequence>MGEETVGVVGGGILGLAVARELTRRRPGARIVVLEKEDALARHQTGHNSGVVHAGIYYRPGSLKATLCARGRLLLRDYCAEQGVAYEECGKLVVAVTHDEIARLDALEHTAVLNGVPGLRRLDAAGIREVEPYAAGLAALHSPATAITDYVAIAQAMAREVEAAGGEVLLGSEVTALRREAGRIVLGCGPRRHVVDRVVLCGGLQADRLARMADGQDGPRIIPFRGEYMRVLPPKQELVRGMVYPVPDPRYPFLGVHFTRRAGGGLEVGPNAVLALQREGYQRSDLSWRDVREIATWPGSRALARHHWRTGLKEVRGSLSVKAYMRAAQAYVPAIGASDVVRGGAGVRAQAVERDGTLVDDFRITHASGVTSVRNAPSPAATSSLAIAEHVVEEIDRQGS</sequence>
<evidence type="ECO:0000259" key="6">
    <source>
        <dbReference type="Pfam" id="PF01266"/>
    </source>
</evidence>
<dbReference type="SUPFAM" id="SSF51905">
    <property type="entry name" value="FAD/NAD(P)-binding domain"/>
    <property type="match status" value="1"/>
</dbReference>
<evidence type="ECO:0000256" key="4">
    <source>
        <dbReference type="ARBA" id="ARBA00023002"/>
    </source>
</evidence>
<evidence type="ECO:0000256" key="1">
    <source>
        <dbReference type="ARBA" id="ARBA00001974"/>
    </source>
</evidence>
<dbReference type="PANTHER" id="PTHR43104:SF2">
    <property type="entry name" value="L-2-HYDROXYGLUTARATE DEHYDROGENASE, MITOCHONDRIAL"/>
    <property type="match status" value="1"/>
</dbReference>
<comment type="similarity">
    <text evidence="5">Belongs to the L2HGDH family.</text>
</comment>
<dbReference type="RefSeq" id="WP_135268690.1">
    <property type="nucleotide sequence ID" value="NZ_CP038436.1"/>
</dbReference>
<evidence type="ECO:0000313" key="7">
    <source>
        <dbReference type="EMBL" id="QBX56705.1"/>
    </source>
</evidence>
<dbReference type="Proteomes" id="UP000294853">
    <property type="component" value="Chromosome"/>
</dbReference>
<keyword evidence="3" id="KW-0274">FAD</keyword>
<dbReference type="InterPro" id="IPR006076">
    <property type="entry name" value="FAD-dep_OxRdtase"/>
</dbReference>
<comment type="cofactor">
    <cofactor evidence="1">
        <name>FAD</name>
        <dbReference type="ChEBI" id="CHEBI:57692"/>
    </cofactor>
</comment>